<gene>
    <name evidence="1" type="ORF">SAMN05421807_10556</name>
</gene>
<evidence type="ECO:0000313" key="2">
    <source>
        <dbReference type="Proteomes" id="UP000184079"/>
    </source>
</evidence>
<keyword evidence="2" id="KW-1185">Reference proteome</keyword>
<evidence type="ECO:0000313" key="1">
    <source>
        <dbReference type="EMBL" id="SHH22494.1"/>
    </source>
</evidence>
<name>A0A1M5R819_9BACI</name>
<dbReference type="EMBL" id="FQXD01000005">
    <property type="protein sequence ID" value="SHH22494.1"/>
    <property type="molecule type" value="Genomic_DNA"/>
</dbReference>
<dbReference type="AlphaFoldDB" id="A0A1M5R819"/>
<dbReference type="RefSeq" id="WP_170861725.1">
    <property type="nucleotide sequence ID" value="NZ_FQXD01000005.1"/>
</dbReference>
<dbReference type="Proteomes" id="UP000184079">
    <property type="component" value="Unassembled WGS sequence"/>
</dbReference>
<proteinExistence type="predicted"/>
<sequence>MPKFHKLVRDKIPEIIESKGQKAITTTLHTEEYLVEVNYSPLSFA</sequence>
<protein>
    <submittedName>
        <fullName evidence="1">Uncharacterized protein</fullName>
    </submittedName>
</protein>
<organism evidence="1 2">
    <name type="scientific">Virgibacillus chiguensis</name>
    <dbReference type="NCBI Taxonomy" id="411959"/>
    <lineage>
        <taxon>Bacteria</taxon>
        <taxon>Bacillati</taxon>
        <taxon>Bacillota</taxon>
        <taxon>Bacilli</taxon>
        <taxon>Bacillales</taxon>
        <taxon>Bacillaceae</taxon>
        <taxon>Virgibacillus</taxon>
    </lineage>
</organism>
<reference evidence="2" key="1">
    <citation type="submission" date="2016-11" db="EMBL/GenBank/DDBJ databases">
        <authorList>
            <person name="Varghese N."/>
            <person name="Submissions S."/>
        </authorList>
    </citation>
    <scope>NUCLEOTIDE SEQUENCE [LARGE SCALE GENOMIC DNA]</scope>
    <source>
        <strain evidence="2">CGMCC 1.6496</strain>
    </source>
</reference>
<accession>A0A1M5R819</accession>